<keyword evidence="4" id="KW-1185">Reference proteome</keyword>
<dbReference type="PANTHER" id="PTHR45947">
    <property type="entry name" value="SULFOQUINOVOSYL TRANSFERASE SQD2"/>
    <property type="match status" value="1"/>
</dbReference>
<feature type="domain" description="Glycosyl transferase family 1" evidence="1">
    <location>
        <begin position="237"/>
        <end position="392"/>
    </location>
</feature>
<dbReference type="EMBL" id="JAHYBZ010000002">
    <property type="protein sequence ID" value="MBW6397527.1"/>
    <property type="molecule type" value="Genomic_DNA"/>
</dbReference>
<gene>
    <name evidence="3" type="ORF">KPL78_06700</name>
</gene>
<dbReference type="PANTHER" id="PTHR45947:SF3">
    <property type="entry name" value="SULFOQUINOVOSYL TRANSFERASE SQD2"/>
    <property type="match status" value="1"/>
</dbReference>
<evidence type="ECO:0000313" key="3">
    <source>
        <dbReference type="EMBL" id="MBW6397527.1"/>
    </source>
</evidence>
<evidence type="ECO:0000259" key="2">
    <source>
        <dbReference type="Pfam" id="PF13439"/>
    </source>
</evidence>
<feature type="domain" description="Glycosyltransferase subfamily 4-like N-terminal" evidence="2">
    <location>
        <begin position="105"/>
        <end position="216"/>
    </location>
</feature>
<reference evidence="3 4" key="1">
    <citation type="submission" date="2021-07" db="EMBL/GenBank/DDBJ databases">
        <authorList>
            <person name="So Y."/>
        </authorList>
    </citation>
    <scope>NUCLEOTIDE SEQUENCE [LARGE SCALE GENOMIC DNA]</scope>
    <source>
        <strain evidence="3 4">HJA6</strain>
    </source>
</reference>
<dbReference type="InterPro" id="IPR028098">
    <property type="entry name" value="Glyco_trans_4-like_N"/>
</dbReference>
<dbReference type="Pfam" id="PF13439">
    <property type="entry name" value="Glyco_transf_4"/>
    <property type="match status" value="1"/>
</dbReference>
<evidence type="ECO:0000313" key="4">
    <source>
        <dbReference type="Proteomes" id="UP001196565"/>
    </source>
</evidence>
<sequence length="419" mass="44992">MPVNPAASDTVPTGSGRVLLVASNFPPVRGGSAVVYDSLARHAADTIMVLAPRLNYANGQELAGWREHDAAAPYKILRLPLLRSCLWHGPPPFGLARVKARLADLALRMAILSRLLGVILASRITTVCIGELLASGWIIACLRRIPGLRVVVYVHGEELTTDDPWDPGHRRARAAMLDADSIVVVSRFTAEAAAALLGPEAALRIATIPNGVDLERFQPGPRRTDLQDRYGLRHGFTFVTVCRLLEKKGVDQTIRALAELPTDCRLLVVGTGPFEPQLRALAESCGVADAVRFAGAVAPAELADHYRLGDVFVMPNRAMPNGDTEGFGLVFLEANACGLPVIAGQDGGSPEAVQDGVNGLVVDGHSVAAVAAAMRRLREDAVLRDRLRTGGAKVAAAADWRLKARTFLDLCRKPERHRH</sequence>
<dbReference type="Gene3D" id="3.40.50.2000">
    <property type="entry name" value="Glycogen Phosphorylase B"/>
    <property type="match status" value="2"/>
</dbReference>
<dbReference type="CDD" id="cd03801">
    <property type="entry name" value="GT4_PimA-like"/>
    <property type="match status" value="1"/>
</dbReference>
<evidence type="ECO:0000259" key="1">
    <source>
        <dbReference type="Pfam" id="PF00534"/>
    </source>
</evidence>
<dbReference type="InterPro" id="IPR001296">
    <property type="entry name" value="Glyco_trans_1"/>
</dbReference>
<dbReference type="Pfam" id="PF00534">
    <property type="entry name" value="Glycos_transf_1"/>
    <property type="match status" value="1"/>
</dbReference>
<protein>
    <submittedName>
        <fullName evidence="3">Glycosyltransferase family 4 protein</fullName>
    </submittedName>
</protein>
<proteinExistence type="predicted"/>
<accession>A0ABS7A5C7</accession>
<dbReference type="SUPFAM" id="SSF53756">
    <property type="entry name" value="UDP-Glycosyltransferase/glycogen phosphorylase"/>
    <property type="match status" value="1"/>
</dbReference>
<comment type="caution">
    <text evidence="3">The sequence shown here is derived from an EMBL/GenBank/DDBJ whole genome shotgun (WGS) entry which is preliminary data.</text>
</comment>
<organism evidence="3 4">
    <name type="scientific">Roseomonas alba</name>
    <dbReference type="NCBI Taxonomy" id="2846776"/>
    <lineage>
        <taxon>Bacteria</taxon>
        <taxon>Pseudomonadati</taxon>
        <taxon>Pseudomonadota</taxon>
        <taxon>Alphaproteobacteria</taxon>
        <taxon>Acetobacterales</taxon>
        <taxon>Roseomonadaceae</taxon>
        <taxon>Roseomonas</taxon>
    </lineage>
</organism>
<dbReference type="Proteomes" id="UP001196565">
    <property type="component" value="Unassembled WGS sequence"/>
</dbReference>
<name>A0ABS7A5C7_9PROT</name>
<dbReference type="InterPro" id="IPR050194">
    <property type="entry name" value="Glycosyltransferase_grp1"/>
</dbReference>